<name>A0A2P8IFG8_SACCR</name>
<sequence length="97" mass="10633">MISRSGVEGDPESWWATHDRGTGKRPRPGTRVRLRDGRLATVTAYEGCWQSCAFPVLVDHTGQSLMVSTSDVAELATGEPRRETRVSMNDNGQVEAS</sequence>
<comment type="caution">
    <text evidence="2">The sequence shown here is derived from an EMBL/GenBank/DDBJ whole genome shotgun (WGS) entry which is preliminary data.</text>
</comment>
<accession>A0A2P8IFG8</accession>
<reference evidence="2 3" key="1">
    <citation type="submission" date="2018-03" db="EMBL/GenBank/DDBJ databases">
        <title>Genomic Encyclopedia of Type Strains, Phase III (KMG-III): the genomes of soil and plant-associated and newly described type strains.</title>
        <authorList>
            <person name="Whitman W."/>
        </authorList>
    </citation>
    <scope>NUCLEOTIDE SEQUENCE [LARGE SCALE GENOMIC DNA]</scope>
    <source>
        <strain evidence="2 3">CGMCC 4.7097</strain>
    </source>
</reference>
<feature type="compositionally biased region" description="Polar residues" evidence="1">
    <location>
        <begin position="86"/>
        <end position="97"/>
    </location>
</feature>
<dbReference type="EMBL" id="PYAX01000002">
    <property type="protein sequence ID" value="PSL57197.1"/>
    <property type="molecule type" value="Genomic_DNA"/>
</dbReference>
<organism evidence="2 3">
    <name type="scientific">Saccharothrix carnea</name>
    <dbReference type="NCBI Taxonomy" id="1280637"/>
    <lineage>
        <taxon>Bacteria</taxon>
        <taxon>Bacillati</taxon>
        <taxon>Actinomycetota</taxon>
        <taxon>Actinomycetes</taxon>
        <taxon>Pseudonocardiales</taxon>
        <taxon>Pseudonocardiaceae</taxon>
        <taxon>Saccharothrix</taxon>
    </lineage>
</organism>
<gene>
    <name evidence="2" type="ORF">B0I31_102175</name>
</gene>
<dbReference type="RefSeq" id="WP_106614181.1">
    <property type="nucleotide sequence ID" value="NZ_PYAX01000002.1"/>
</dbReference>
<proteinExistence type="predicted"/>
<feature type="region of interest" description="Disordered" evidence="1">
    <location>
        <begin position="1"/>
        <end position="31"/>
    </location>
</feature>
<keyword evidence="3" id="KW-1185">Reference proteome</keyword>
<dbReference type="Proteomes" id="UP000241118">
    <property type="component" value="Unassembled WGS sequence"/>
</dbReference>
<evidence type="ECO:0000256" key="1">
    <source>
        <dbReference type="SAM" id="MobiDB-lite"/>
    </source>
</evidence>
<dbReference type="AlphaFoldDB" id="A0A2P8IFG8"/>
<evidence type="ECO:0000313" key="2">
    <source>
        <dbReference type="EMBL" id="PSL57197.1"/>
    </source>
</evidence>
<dbReference type="OrthoDB" id="9968171at2"/>
<evidence type="ECO:0000313" key="3">
    <source>
        <dbReference type="Proteomes" id="UP000241118"/>
    </source>
</evidence>
<feature type="region of interest" description="Disordered" evidence="1">
    <location>
        <begin position="74"/>
        <end position="97"/>
    </location>
</feature>
<protein>
    <submittedName>
        <fullName evidence="2">Uncharacterized protein</fullName>
    </submittedName>
</protein>